<keyword evidence="1" id="KW-1133">Transmembrane helix</keyword>
<dbReference type="AlphaFoldDB" id="A0A0F9KNG7"/>
<name>A0A0F9KNG7_9ZZZZ</name>
<dbReference type="EMBL" id="LAZR01013081">
    <property type="protein sequence ID" value="KKM23653.1"/>
    <property type="molecule type" value="Genomic_DNA"/>
</dbReference>
<accession>A0A0F9KNG7</accession>
<sequence length="144" mass="16011">MFCIVAVETKKLEVPFGPSMPLQPKCQVGTTGYFLPLSMLSSAALDVVYGEKGRSVLPTAYALTSVHFEHLYSHFIPALLLRHALQSVYLEAVFFPVPPDRSFELLSMFSIISFAILLVSALLFANSSHPYTIPMEVLSCQIRR</sequence>
<organism evidence="2">
    <name type="scientific">marine sediment metagenome</name>
    <dbReference type="NCBI Taxonomy" id="412755"/>
    <lineage>
        <taxon>unclassified sequences</taxon>
        <taxon>metagenomes</taxon>
        <taxon>ecological metagenomes</taxon>
    </lineage>
</organism>
<protein>
    <submittedName>
        <fullName evidence="2">Uncharacterized protein</fullName>
    </submittedName>
</protein>
<reference evidence="2" key="1">
    <citation type="journal article" date="2015" name="Nature">
        <title>Complex archaea that bridge the gap between prokaryotes and eukaryotes.</title>
        <authorList>
            <person name="Spang A."/>
            <person name="Saw J.H."/>
            <person name="Jorgensen S.L."/>
            <person name="Zaremba-Niedzwiedzka K."/>
            <person name="Martijn J."/>
            <person name="Lind A.E."/>
            <person name="van Eijk R."/>
            <person name="Schleper C."/>
            <person name="Guy L."/>
            <person name="Ettema T.J."/>
        </authorList>
    </citation>
    <scope>NUCLEOTIDE SEQUENCE</scope>
</reference>
<evidence type="ECO:0000256" key="1">
    <source>
        <dbReference type="SAM" id="Phobius"/>
    </source>
</evidence>
<proteinExistence type="predicted"/>
<keyword evidence="1" id="KW-0472">Membrane</keyword>
<evidence type="ECO:0000313" key="2">
    <source>
        <dbReference type="EMBL" id="KKM23653.1"/>
    </source>
</evidence>
<keyword evidence="1" id="KW-0812">Transmembrane</keyword>
<comment type="caution">
    <text evidence="2">The sequence shown here is derived from an EMBL/GenBank/DDBJ whole genome shotgun (WGS) entry which is preliminary data.</text>
</comment>
<feature type="transmembrane region" description="Helical" evidence="1">
    <location>
        <begin position="105"/>
        <end position="125"/>
    </location>
</feature>
<gene>
    <name evidence="2" type="ORF">LCGC14_1612960</name>
</gene>